<dbReference type="Pfam" id="PF00196">
    <property type="entry name" value="GerE"/>
    <property type="match status" value="1"/>
</dbReference>
<dbReference type="CDD" id="cd17535">
    <property type="entry name" value="REC_NarL-like"/>
    <property type="match status" value="1"/>
</dbReference>
<keyword evidence="1 5" id="KW-0597">Phosphoprotein</keyword>
<dbReference type="PROSITE" id="PS50043">
    <property type="entry name" value="HTH_LUXR_2"/>
    <property type="match status" value="1"/>
</dbReference>
<feature type="domain" description="HTH luxR-type" evidence="6">
    <location>
        <begin position="148"/>
        <end position="213"/>
    </location>
</feature>
<keyword evidence="4" id="KW-0804">Transcription</keyword>
<keyword evidence="9" id="KW-1185">Reference proteome</keyword>
<name>A0ABU3KBM3_9BACT</name>
<dbReference type="SMART" id="SM00421">
    <property type="entry name" value="HTH_LUXR"/>
    <property type="match status" value="1"/>
</dbReference>
<evidence type="ECO:0000256" key="5">
    <source>
        <dbReference type="PROSITE-ProRule" id="PRU00169"/>
    </source>
</evidence>
<dbReference type="PROSITE" id="PS50110">
    <property type="entry name" value="RESPONSE_REGULATORY"/>
    <property type="match status" value="1"/>
</dbReference>
<evidence type="ECO:0000313" key="8">
    <source>
        <dbReference type="EMBL" id="MDT7043718.1"/>
    </source>
</evidence>
<feature type="modified residue" description="4-aspartylphosphate" evidence="5">
    <location>
        <position position="56"/>
    </location>
</feature>
<gene>
    <name evidence="8" type="ORF">PPG34_15295</name>
</gene>
<dbReference type="InterPro" id="IPR039420">
    <property type="entry name" value="WalR-like"/>
</dbReference>
<dbReference type="Gene3D" id="3.40.50.2300">
    <property type="match status" value="1"/>
</dbReference>
<accession>A0ABU3KBM3</accession>
<dbReference type="SMART" id="SM00448">
    <property type="entry name" value="REC"/>
    <property type="match status" value="1"/>
</dbReference>
<dbReference type="InterPro" id="IPR011006">
    <property type="entry name" value="CheY-like_superfamily"/>
</dbReference>
<dbReference type="Proteomes" id="UP001250932">
    <property type="component" value="Unassembled WGS sequence"/>
</dbReference>
<dbReference type="PRINTS" id="PR00038">
    <property type="entry name" value="HTHLUXR"/>
</dbReference>
<proteinExistence type="predicted"/>
<evidence type="ECO:0000259" key="6">
    <source>
        <dbReference type="PROSITE" id="PS50043"/>
    </source>
</evidence>
<feature type="domain" description="Response regulatory" evidence="7">
    <location>
        <begin position="7"/>
        <end position="121"/>
    </location>
</feature>
<keyword evidence="2" id="KW-0805">Transcription regulation</keyword>
<dbReference type="InterPro" id="IPR016032">
    <property type="entry name" value="Sig_transdc_resp-reg_C-effctor"/>
</dbReference>
<dbReference type="EMBL" id="JAQOUE010000002">
    <property type="protein sequence ID" value="MDT7043718.1"/>
    <property type="molecule type" value="Genomic_DNA"/>
</dbReference>
<dbReference type="SUPFAM" id="SSF46894">
    <property type="entry name" value="C-terminal effector domain of the bipartite response regulators"/>
    <property type="match status" value="1"/>
</dbReference>
<dbReference type="InterPro" id="IPR058245">
    <property type="entry name" value="NreC/VraR/RcsB-like_REC"/>
</dbReference>
<dbReference type="PANTHER" id="PTHR43214">
    <property type="entry name" value="TWO-COMPONENT RESPONSE REGULATOR"/>
    <property type="match status" value="1"/>
</dbReference>
<protein>
    <submittedName>
        <fullName evidence="8">Response regulator transcription factor</fullName>
    </submittedName>
</protein>
<evidence type="ECO:0000256" key="1">
    <source>
        <dbReference type="ARBA" id="ARBA00022553"/>
    </source>
</evidence>
<evidence type="ECO:0000256" key="2">
    <source>
        <dbReference type="ARBA" id="ARBA00023015"/>
    </source>
</evidence>
<organism evidence="8 9">
    <name type="scientific">Candidatus Nitronereus thalassa</name>
    <dbReference type="NCBI Taxonomy" id="3020898"/>
    <lineage>
        <taxon>Bacteria</taxon>
        <taxon>Pseudomonadati</taxon>
        <taxon>Nitrospirota</taxon>
        <taxon>Nitrospiria</taxon>
        <taxon>Nitrospirales</taxon>
        <taxon>Nitrospiraceae</taxon>
        <taxon>Candidatus Nitronereus</taxon>
    </lineage>
</organism>
<evidence type="ECO:0000313" key="9">
    <source>
        <dbReference type="Proteomes" id="UP001250932"/>
    </source>
</evidence>
<evidence type="ECO:0000256" key="4">
    <source>
        <dbReference type="ARBA" id="ARBA00023163"/>
    </source>
</evidence>
<dbReference type="RefSeq" id="WP_313834311.1">
    <property type="nucleotide sequence ID" value="NZ_JAQOUE010000002.1"/>
</dbReference>
<evidence type="ECO:0000256" key="3">
    <source>
        <dbReference type="ARBA" id="ARBA00023125"/>
    </source>
</evidence>
<dbReference type="Pfam" id="PF00072">
    <property type="entry name" value="Response_reg"/>
    <property type="match status" value="1"/>
</dbReference>
<sequence>MTTKYTRVLIVDDHVLVLQGLQQLLDAECDVVGTSTNGRDFLRKAQELQPDIVLLDKQMPDGDGFAFARELKAQQPLVKIVFVTMHEDPTIITEAFQLGAMGYVLKQSVGSELVRAIQEVSRSRYYMSPQISEEVRETILAKTEGIPLEELSGRLTQKQRRVLGLIAEGYTAKEIGSTLKISASTVAFHKSNIMQALGVKTAAELTKYAVTHGITSLNS</sequence>
<keyword evidence="3" id="KW-0238">DNA-binding</keyword>
<dbReference type="CDD" id="cd06170">
    <property type="entry name" value="LuxR_C_like"/>
    <property type="match status" value="1"/>
</dbReference>
<dbReference type="SUPFAM" id="SSF52172">
    <property type="entry name" value="CheY-like"/>
    <property type="match status" value="1"/>
</dbReference>
<evidence type="ECO:0000259" key="7">
    <source>
        <dbReference type="PROSITE" id="PS50110"/>
    </source>
</evidence>
<dbReference type="PANTHER" id="PTHR43214:SF41">
    <property type="entry name" value="NITRATE_NITRITE RESPONSE REGULATOR PROTEIN NARP"/>
    <property type="match status" value="1"/>
</dbReference>
<dbReference type="InterPro" id="IPR001789">
    <property type="entry name" value="Sig_transdc_resp-reg_receiver"/>
</dbReference>
<reference evidence="8 9" key="1">
    <citation type="journal article" date="2023" name="ISME J.">
        <title>Cultivation and genomic characterization of novel and ubiquitous marine nitrite-oxidizing bacteria from the Nitrospirales.</title>
        <authorList>
            <person name="Mueller A.J."/>
            <person name="Daebeler A."/>
            <person name="Herbold C.W."/>
            <person name="Kirkegaard R.H."/>
            <person name="Daims H."/>
        </authorList>
    </citation>
    <scope>NUCLEOTIDE SEQUENCE [LARGE SCALE GENOMIC DNA]</scope>
    <source>
        <strain evidence="8 9">EB</strain>
    </source>
</reference>
<dbReference type="InterPro" id="IPR000792">
    <property type="entry name" value="Tscrpt_reg_LuxR_C"/>
</dbReference>
<comment type="caution">
    <text evidence="8">The sequence shown here is derived from an EMBL/GenBank/DDBJ whole genome shotgun (WGS) entry which is preliminary data.</text>
</comment>